<comment type="caution">
    <text evidence="3">The sequence shown here is derived from an EMBL/GenBank/DDBJ whole genome shotgun (WGS) entry which is preliminary data.</text>
</comment>
<dbReference type="InterPro" id="IPR038157">
    <property type="entry name" value="FeoA_core_dom"/>
</dbReference>
<organism evidence="3 4">
    <name type="scientific">Candidatus Blautia gallistercoris</name>
    <dbReference type="NCBI Taxonomy" id="2838490"/>
    <lineage>
        <taxon>Bacteria</taxon>
        <taxon>Bacillati</taxon>
        <taxon>Bacillota</taxon>
        <taxon>Clostridia</taxon>
        <taxon>Lachnospirales</taxon>
        <taxon>Lachnospiraceae</taxon>
        <taxon>Blautia</taxon>
    </lineage>
</organism>
<feature type="domain" description="Ferrous iron transporter FeoA-like" evidence="2">
    <location>
        <begin position="1"/>
        <end position="72"/>
    </location>
</feature>
<dbReference type="SMART" id="SM00899">
    <property type="entry name" value="FeoA"/>
    <property type="match status" value="1"/>
</dbReference>
<sequence length="76" mass="8558">MRLNKGDIFHTYEVKEIHLPLQTERRLQALGLTSGARVTIMNKKRHGALIMKLRGTRFAIGKSIASNIEVEEVLAS</sequence>
<dbReference type="SUPFAM" id="SSF50037">
    <property type="entry name" value="C-terminal domain of transcriptional repressors"/>
    <property type="match status" value="1"/>
</dbReference>
<protein>
    <submittedName>
        <fullName evidence="3">Ferrous iron transport protein A</fullName>
    </submittedName>
</protein>
<dbReference type="PANTHER" id="PTHR43151">
    <property type="entry name" value="FEOA FAMILY PROTEIN"/>
    <property type="match status" value="1"/>
</dbReference>
<evidence type="ECO:0000313" key="4">
    <source>
        <dbReference type="Proteomes" id="UP000886817"/>
    </source>
</evidence>
<evidence type="ECO:0000256" key="1">
    <source>
        <dbReference type="ARBA" id="ARBA00023004"/>
    </source>
</evidence>
<keyword evidence="1" id="KW-0408">Iron</keyword>
<dbReference type="GO" id="GO:0046914">
    <property type="term" value="F:transition metal ion binding"/>
    <property type="evidence" value="ECO:0007669"/>
    <property type="project" value="InterPro"/>
</dbReference>
<dbReference type="InterPro" id="IPR008988">
    <property type="entry name" value="Transcriptional_repressor_C"/>
</dbReference>
<evidence type="ECO:0000313" key="3">
    <source>
        <dbReference type="EMBL" id="HIX58315.1"/>
    </source>
</evidence>
<dbReference type="Gene3D" id="2.30.30.90">
    <property type="match status" value="1"/>
</dbReference>
<dbReference type="InterPro" id="IPR007167">
    <property type="entry name" value="Fe-transptr_FeoA-like"/>
</dbReference>
<dbReference type="EMBL" id="DXEX01000033">
    <property type="protein sequence ID" value="HIX58315.1"/>
    <property type="molecule type" value="Genomic_DNA"/>
</dbReference>
<accession>A0A9D2B236</accession>
<dbReference type="InterPro" id="IPR053184">
    <property type="entry name" value="FeoA-like"/>
</dbReference>
<dbReference type="Proteomes" id="UP000886817">
    <property type="component" value="Unassembled WGS sequence"/>
</dbReference>
<dbReference type="PANTHER" id="PTHR43151:SF1">
    <property type="entry name" value="SSR2333 PROTEIN"/>
    <property type="match status" value="1"/>
</dbReference>
<reference evidence="3" key="1">
    <citation type="journal article" date="2021" name="PeerJ">
        <title>Extensive microbial diversity within the chicken gut microbiome revealed by metagenomics and culture.</title>
        <authorList>
            <person name="Gilroy R."/>
            <person name="Ravi A."/>
            <person name="Getino M."/>
            <person name="Pursley I."/>
            <person name="Horton D.L."/>
            <person name="Alikhan N.F."/>
            <person name="Baker D."/>
            <person name="Gharbi K."/>
            <person name="Hall N."/>
            <person name="Watson M."/>
            <person name="Adriaenssens E.M."/>
            <person name="Foster-Nyarko E."/>
            <person name="Jarju S."/>
            <person name="Secka A."/>
            <person name="Antonio M."/>
            <person name="Oren A."/>
            <person name="Chaudhuri R.R."/>
            <person name="La Ragione R."/>
            <person name="Hildebrand F."/>
            <person name="Pallen M.J."/>
        </authorList>
    </citation>
    <scope>NUCLEOTIDE SEQUENCE</scope>
    <source>
        <strain evidence="3">ChiSjej1B19-8411</strain>
    </source>
</reference>
<gene>
    <name evidence="3" type="ORF">IAA45_01155</name>
</gene>
<evidence type="ECO:0000259" key="2">
    <source>
        <dbReference type="SMART" id="SM00899"/>
    </source>
</evidence>
<reference evidence="3" key="2">
    <citation type="submission" date="2021-04" db="EMBL/GenBank/DDBJ databases">
        <authorList>
            <person name="Gilroy R."/>
        </authorList>
    </citation>
    <scope>NUCLEOTIDE SEQUENCE</scope>
    <source>
        <strain evidence="3">ChiSjej1B19-8411</strain>
    </source>
</reference>
<dbReference type="AlphaFoldDB" id="A0A9D2B236"/>
<dbReference type="Pfam" id="PF04023">
    <property type="entry name" value="FeoA"/>
    <property type="match status" value="1"/>
</dbReference>
<name>A0A9D2B236_9FIRM</name>
<proteinExistence type="predicted"/>